<keyword evidence="3" id="KW-1185">Reference proteome</keyword>
<evidence type="ECO:0000313" key="3">
    <source>
        <dbReference type="Proteomes" id="UP000694240"/>
    </source>
</evidence>
<protein>
    <submittedName>
        <fullName evidence="2">F-box associated domain type 1</fullName>
    </submittedName>
</protein>
<accession>A0A8T2AV32</accession>
<organism evidence="2 3">
    <name type="scientific">Arabidopsis thaliana x Arabidopsis arenosa</name>
    <dbReference type="NCBI Taxonomy" id="1240361"/>
    <lineage>
        <taxon>Eukaryota</taxon>
        <taxon>Viridiplantae</taxon>
        <taxon>Streptophyta</taxon>
        <taxon>Embryophyta</taxon>
        <taxon>Tracheophyta</taxon>
        <taxon>Spermatophyta</taxon>
        <taxon>Magnoliopsida</taxon>
        <taxon>eudicotyledons</taxon>
        <taxon>Gunneridae</taxon>
        <taxon>Pentapetalae</taxon>
        <taxon>rosids</taxon>
        <taxon>malvids</taxon>
        <taxon>Brassicales</taxon>
        <taxon>Brassicaceae</taxon>
        <taxon>Camelineae</taxon>
        <taxon>Arabidopsis</taxon>
    </lineage>
</organism>
<dbReference type="InterPro" id="IPR006527">
    <property type="entry name" value="F-box-assoc_dom_typ1"/>
</dbReference>
<name>A0A8T2AV32_9BRAS</name>
<comment type="caution">
    <text evidence="2">The sequence shown here is derived from an EMBL/GenBank/DDBJ whole genome shotgun (WGS) entry which is preliminary data.</text>
</comment>
<gene>
    <name evidence="2" type="ORF">ISN45_Aa03g023200</name>
</gene>
<dbReference type="Proteomes" id="UP000694240">
    <property type="component" value="Chromosome 8"/>
</dbReference>
<sequence>MPLTHSIMDNAMALSAFTENQLCLLTQLDDNPLDLHVWVTAKIESNGVMSWSKFLTAKTNTKLSRWMNFLTDHENKVLVCCDKYGVSNDVFLHIVGEDKCIQFHHSGESKLTFQLTYYVPSLVQIQQGV</sequence>
<evidence type="ECO:0000313" key="2">
    <source>
        <dbReference type="EMBL" id="KAG7578101.1"/>
    </source>
</evidence>
<feature type="domain" description="F-box associated beta-propeller type 1" evidence="1">
    <location>
        <begin position="2"/>
        <end position="125"/>
    </location>
</feature>
<dbReference type="AlphaFoldDB" id="A0A8T2AV32"/>
<dbReference type="EMBL" id="JAEFBK010000008">
    <property type="protein sequence ID" value="KAG7578101.1"/>
    <property type="molecule type" value="Genomic_DNA"/>
</dbReference>
<proteinExistence type="predicted"/>
<dbReference type="Pfam" id="PF07734">
    <property type="entry name" value="FBA_1"/>
    <property type="match status" value="1"/>
</dbReference>
<evidence type="ECO:0000259" key="1">
    <source>
        <dbReference type="Pfam" id="PF07734"/>
    </source>
</evidence>
<reference evidence="2 3" key="1">
    <citation type="submission" date="2020-12" db="EMBL/GenBank/DDBJ databases">
        <title>Concerted genomic and epigenomic changes stabilize Arabidopsis allopolyploids.</title>
        <authorList>
            <person name="Chen Z."/>
        </authorList>
    </citation>
    <scope>NUCLEOTIDE SEQUENCE [LARGE SCALE GENOMIC DNA]</scope>
    <source>
        <strain evidence="2">Allo738</strain>
        <tissue evidence="2">Leaf</tissue>
    </source>
</reference>